<dbReference type="GO" id="GO:0004497">
    <property type="term" value="F:monooxygenase activity"/>
    <property type="evidence" value="ECO:0007669"/>
    <property type="project" value="UniProtKB-KW"/>
</dbReference>
<evidence type="ECO:0000313" key="8">
    <source>
        <dbReference type="EMBL" id="PRQ38936.1"/>
    </source>
</evidence>
<dbReference type="EMBL" id="PDCK01000042">
    <property type="protein sequence ID" value="PRQ38936.1"/>
    <property type="molecule type" value="Genomic_DNA"/>
</dbReference>
<name>A0A2P6QXS4_ROSCH</name>
<dbReference type="InterPro" id="IPR001128">
    <property type="entry name" value="Cyt_P450"/>
</dbReference>
<dbReference type="GO" id="GO:0016705">
    <property type="term" value="F:oxidoreductase activity, acting on paired donors, with incorporation or reduction of molecular oxygen"/>
    <property type="evidence" value="ECO:0007669"/>
    <property type="project" value="InterPro"/>
</dbReference>
<evidence type="ECO:0000256" key="1">
    <source>
        <dbReference type="ARBA" id="ARBA00010617"/>
    </source>
</evidence>
<reference evidence="8 9" key="1">
    <citation type="journal article" date="2018" name="Nat. Genet.">
        <title>The Rosa genome provides new insights in the design of modern roses.</title>
        <authorList>
            <person name="Bendahmane M."/>
        </authorList>
    </citation>
    <scope>NUCLEOTIDE SEQUENCE [LARGE SCALE GENOMIC DNA]</scope>
    <source>
        <strain evidence="9">cv. Old Blush</strain>
    </source>
</reference>
<gene>
    <name evidence="8" type="ORF">RchiOBHm_Chr4g0419461</name>
</gene>
<organism evidence="8 9">
    <name type="scientific">Rosa chinensis</name>
    <name type="common">China rose</name>
    <dbReference type="NCBI Taxonomy" id="74649"/>
    <lineage>
        <taxon>Eukaryota</taxon>
        <taxon>Viridiplantae</taxon>
        <taxon>Streptophyta</taxon>
        <taxon>Embryophyta</taxon>
        <taxon>Tracheophyta</taxon>
        <taxon>Spermatophyta</taxon>
        <taxon>Magnoliopsida</taxon>
        <taxon>eudicotyledons</taxon>
        <taxon>Gunneridae</taxon>
        <taxon>Pentapetalae</taxon>
        <taxon>rosids</taxon>
        <taxon>fabids</taxon>
        <taxon>Rosales</taxon>
        <taxon>Rosaceae</taxon>
        <taxon>Rosoideae</taxon>
        <taxon>Rosoideae incertae sedis</taxon>
        <taxon>Rosa</taxon>
    </lineage>
</organism>
<evidence type="ECO:0000256" key="3">
    <source>
        <dbReference type="ARBA" id="ARBA00022723"/>
    </source>
</evidence>
<dbReference type="STRING" id="74649.A0A2P6QXS4"/>
<comment type="cofactor">
    <cofactor evidence="7">
        <name>heme</name>
        <dbReference type="ChEBI" id="CHEBI:30413"/>
    </cofactor>
</comment>
<dbReference type="GO" id="GO:0020037">
    <property type="term" value="F:heme binding"/>
    <property type="evidence" value="ECO:0007669"/>
    <property type="project" value="InterPro"/>
</dbReference>
<evidence type="ECO:0000256" key="5">
    <source>
        <dbReference type="ARBA" id="ARBA00023004"/>
    </source>
</evidence>
<dbReference type="Gene3D" id="1.10.630.10">
    <property type="entry name" value="Cytochrome P450"/>
    <property type="match status" value="1"/>
</dbReference>
<keyword evidence="2 7" id="KW-0349">Heme</keyword>
<keyword evidence="9" id="KW-1185">Reference proteome</keyword>
<keyword evidence="6" id="KW-0503">Monooxygenase</keyword>
<protein>
    <submittedName>
        <fullName evidence="8">Putative cytochrome P450</fullName>
    </submittedName>
</protein>
<dbReference type="Proteomes" id="UP000238479">
    <property type="component" value="Chromosome 4"/>
</dbReference>
<dbReference type="InterPro" id="IPR052306">
    <property type="entry name" value="CYP450_71D"/>
</dbReference>
<accession>A0A2P6QXS4</accession>
<keyword evidence="3 7" id="KW-0479">Metal-binding</keyword>
<evidence type="ECO:0000256" key="6">
    <source>
        <dbReference type="ARBA" id="ARBA00023033"/>
    </source>
</evidence>
<dbReference type="Gramene" id="PRQ38936">
    <property type="protein sequence ID" value="PRQ38936"/>
    <property type="gene ID" value="RchiOBHm_Chr4g0419461"/>
</dbReference>
<dbReference type="PRINTS" id="PR00465">
    <property type="entry name" value="EP450IV"/>
</dbReference>
<dbReference type="SUPFAM" id="SSF48264">
    <property type="entry name" value="Cytochrome P450"/>
    <property type="match status" value="1"/>
</dbReference>
<proteinExistence type="inferred from homology"/>
<keyword evidence="4" id="KW-0560">Oxidoreductase</keyword>
<evidence type="ECO:0000256" key="2">
    <source>
        <dbReference type="ARBA" id="ARBA00022617"/>
    </source>
</evidence>
<dbReference type="InterPro" id="IPR002403">
    <property type="entry name" value="Cyt_P450_E_grp-IV"/>
</dbReference>
<evidence type="ECO:0000313" key="9">
    <source>
        <dbReference type="Proteomes" id="UP000238479"/>
    </source>
</evidence>
<dbReference type="PANTHER" id="PTHR47953:SF5">
    <property type="entry name" value="CYTOCHROME P450 71AV8-LIKE"/>
    <property type="match status" value="1"/>
</dbReference>
<evidence type="ECO:0000256" key="7">
    <source>
        <dbReference type="PIRSR" id="PIRSR602403-1"/>
    </source>
</evidence>
<dbReference type="GO" id="GO:0005506">
    <property type="term" value="F:iron ion binding"/>
    <property type="evidence" value="ECO:0007669"/>
    <property type="project" value="InterPro"/>
</dbReference>
<dbReference type="PANTHER" id="PTHR47953">
    <property type="entry name" value="OS08G0105600 PROTEIN"/>
    <property type="match status" value="1"/>
</dbReference>
<dbReference type="OrthoDB" id="1055148at2759"/>
<evidence type="ECO:0000256" key="4">
    <source>
        <dbReference type="ARBA" id="ARBA00023002"/>
    </source>
</evidence>
<sequence>MEIKEKPLKLTAAVLKIIVKETLRLHPPGPLLVARETMSHFKVLRYDVDPKTTILVNDWPISRDPEFWNDPEKFIPERFDDRSIDFIRQHFDFLPFGASRRICPGIYMAATTMELALASCAALIGKCLME</sequence>
<dbReference type="InterPro" id="IPR036396">
    <property type="entry name" value="Cyt_P450_sf"/>
</dbReference>
<dbReference type="AlphaFoldDB" id="A0A2P6QXS4"/>
<keyword evidence="5 7" id="KW-0408">Iron</keyword>
<comment type="caution">
    <text evidence="8">The sequence shown here is derived from an EMBL/GenBank/DDBJ whole genome shotgun (WGS) entry which is preliminary data.</text>
</comment>
<comment type="similarity">
    <text evidence="1">Belongs to the cytochrome P450 family.</text>
</comment>
<dbReference type="Pfam" id="PF00067">
    <property type="entry name" value="p450"/>
    <property type="match status" value="1"/>
</dbReference>
<feature type="binding site" description="axial binding residue" evidence="7">
    <location>
        <position position="103"/>
    </location>
    <ligand>
        <name>heme</name>
        <dbReference type="ChEBI" id="CHEBI:30413"/>
    </ligand>
    <ligandPart>
        <name>Fe</name>
        <dbReference type="ChEBI" id="CHEBI:18248"/>
    </ligandPart>
</feature>